<evidence type="ECO:0000313" key="3">
    <source>
        <dbReference type="Proteomes" id="UP000291301"/>
    </source>
</evidence>
<protein>
    <submittedName>
        <fullName evidence="2">Nucleoside triphosphate hydrolase</fullName>
    </submittedName>
</protein>
<dbReference type="InterPro" id="IPR027417">
    <property type="entry name" value="P-loop_NTPase"/>
</dbReference>
<dbReference type="PANTHER" id="PTHR10285">
    <property type="entry name" value="URIDINE KINASE"/>
    <property type="match status" value="1"/>
</dbReference>
<keyword evidence="2" id="KW-0378">Hydrolase</keyword>
<gene>
    <name evidence="2" type="ORF">E0D97_04775</name>
</gene>
<dbReference type="EMBL" id="SJST01000002">
    <property type="protein sequence ID" value="TCD14876.1"/>
    <property type="molecule type" value="Genomic_DNA"/>
</dbReference>
<dbReference type="GO" id="GO:0016301">
    <property type="term" value="F:kinase activity"/>
    <property type="evidence" value="ECO:0007669"/>
    <property type="project" value="InterPro"/>
</dbReference>
<keyword evidence="3" id="KW-1185">Reference proteome</keyword>
<evidence type="ECO:0000313" key="2">
    <source>
        <dbReference type="EMBL" id="TCD14876.1"/>
    </source>
</evidence>
<dbReference type="SUPFAM" id="SSF52540">
    <property type="entry name" value="P-loop containing nucleoside triphosphate hydrolases"/>
    <property type="match status" value="1"/>
</dbReference>
<organism evidence="2 3">
    <name type="scientific">Oricola cellulosilytica</name>
    <dbReference type="NCBI Taxonomy" id="1429082"/>
    <lineage>
        <taxon>Bacteria</taxon>
        <taxon>Pseudomonadati</taxon>
        <taxon>Pseudomonadota</taxon>
        <taxon>Alphaproteobacteria</taxon>
        <taxon>Hyphomicrobiales</taxon>
        <taxon>Ahrensiaceae</taxon>
        <taxon>Oricola</taxon>
    </lineage>
</organism>
<dbReference type="OrthoDB" id="3192509at2"/>
<dbReference type="Gene3D" id="3.40.50.300">
    <property type="entry name" value="P-loop containing nucleotide triphosphate hydrolases"/>
    <property type="match status" value="1"/>
</dbReference>
<feature type="domain" description="Phosphoribulokinase/uridine kinase" evidence="1">
    <location>
        <begin position="23"/>
        <end position="164"/>
    </location>
</feature>
<dbReference type="NCBIfam" id="NF006746">
    <property type="entry name" value="PRK09270.1-5"/>
    <property type="match status" value="1"/>
</dbReference>
<dbReference type="InterPro" id="IPR006083">
    <property type="entry name" value="PRK/URK"/>
</dbReference>
<dbReference type="GO" id="GO:0016787">
    <property type="term" value="F:hydrolase activity"/>
    <property type="evidence" value="ECO:0007669"/>
    <property type="project" value="UniProtKB-KW"/>
</dbReference>
<dbReference type="Pfam" id="PF00485">
    <property type="entry name" value="PRK"/>
    <property type="match status" value="1"/>
</dbReference>
<evidence type="ECO:0000259" key="1">
    <source>
        <dbReference type="Pfam" id="PF00485"/>
    </source>
</evidence>
<comment type="caution">
    <text evidence="2">The sequence shown here is derived from an EMBL/GenBank/DDBJ whole genome shotgun (WGS) entry which is preliminary data.</text>
</comment>
<sequence length="209" mass="23252">MNRDISNIAQAIQNKAKNADRVIVAVAGPPGAGKSTFAEALTGKLRAQGERAVTVPMDGFHYDNAILDAEGIRPRKGAPFTFDAAGFLSLLKRLRAGEDRVAIPAFDRRRDISINCAWLAGIDDRILVVEGNYLLLDEEPWSQMLPLFDLTVFLNPGMETLKRRLIDRWLGHDHTREQAERRAMENDIPNAQYVLDNSADADIVLTREG</sequence>
<dbReference type="Proteomes" id="UP000291301">
    <property type="component" value="Unassembled WGS sequence"/>
</dbReference>
<dbReference type="GO" id="GO:0005524">
    <property type="term" value="F:ATP binding"/>
    <property type="evidence" value="ECO:0007669"/>
    <property type="project" value="InterPro"/>
</dbReference>
<dbReference type="RefSeq" id="WP_131566019.1">
    <property type="nucleotide sequence ID" value="NZ_JAINFK010000003.1"/>
</dbReference>
<accession>A0A4R0PC83</accession>
<proteinExistence type="predicted"/>
<dbReference type="AlphaFoldDB" id="A0A4R0PC83"/>
<name>A0A4R0PC83_9HYPH</name>
<reference evidence="2 3" key="1">
    <citation type="journal article" date="2015" name="Antonie Van Leeuwenhoek">
        <title>Oricola cellulosilytica gen. nov., sp. nov., a cellulose-degrading bacterium of the family Phyllobacteriaceae isolated from surface seashore water, and emended descriptions of Mesorhizobium loti and Phyllobacterium myrsinacearum.</title>
        <authorList>
            <person name="Hameed A."/>
            <person name="Shahina M."/>
            <person name="Lai W.A."/>
            <person name="Lin S.Y."/>
            <person name="Young L.S."/>
            <person name="Liu Y.C."/>
            <person name="Hsu Y.H."/>
            <person name="Young C.C."/>
        </authorList>
    </citation>
    <scope>NUCLEOTIDE SEQUENCE [LARGE SCALE GENOMIC DNA]</scope>
    <source>
        <strain evidence="2 3">KCTC 52183</strain>
    </source>
</reference>